<reference evidence="1" key="1">
    <citation type="journal article" date="2022" name="bioRxiv">
        <title>Sequencing and chromosome-scale assembly of the giantPleurodeles waltlgenome.</title>
        <authorList>
            <person name="Brown T."/>
            <person name="Elewa A."/>
            <person name="Iarovenko S."/>
            <person name="Subramanian E."/>
            <person name="Araus A.J."/>
            <person name="Petzold A."/>
            <person name="Susuki M."/>
            <person name="Suzuki K.-i.T."/>
            <person name="Hayashi T."/>
            <person name="Toyoda A."/>
            <person name="Oliveira C."/>
            <person name="Osipova E."/>
            <person name="Leigh N.D."/>
            <person name="Simon A."/>
            <person name="Yun M.H."/>
        </authorList>
    </citation>
    <scope>NUCLEOTIDE SEQUENCE</scope>
    <source>
        <strain evidence="1">20211129_DDA</strain>
        <tissue evidence="1">Liver</tissue>
    </source>
</reference>
<organism evidence="1 2">
    <name type="scientific">Pleurodeles waltl</name>
    <name type="common">Iberian ribbed newt</name>
    <dbReference type="NCBI Taxonomy" id="8319"/>
    <lineage>
        <taxon>Eukaryota</taxon>
        <taxon>Metazoa</taxon>
        <taxon>Chordata</taxon>
        <taxon>Craniata</taxon>
        <taxon>Vertebrata</taxon>
        <taxon>Euteleostomi</taxon>
        <taxon>Amphibia</taxon>
        <taxon>Batrachia</taxon>
        <taxon>Caudata</taxon>
        <taxon>Salamandroidea</taxon>
        <taxon>Salamandridae</taxon>
        <taxon>Pleurodelinae</taxon>
        <taxon>Pleurodeles</taxon>
    </lineage>
</organism>
<proteinExistence type="predicted"/>
<dbReference type="Proteomes" id="UP001066276">
    <property type="component" value="Chromosome 7"/>
</dbReference>
<evidence type="ECO:0000313" key="2">
    <source>
        <dbReference type="Proteomes" id="UP001066276"/>
    </source>
</evidence>
<evidence type="ECO:0008006" key="3">
    <source>
        <dbReference type="Google" id="ProtNLM"/>
    </source>
</evidence>
<protein>
    <recommendedName>
        <fullName evidence="3">Secreted protein</fullName>
    </recommendedName>
</protein>
<accession>A0AAV7PSB7</accession>
<dbReference type="AlphaFoldDB" id="A0AAV7PSB7"/>
<keyword evidence="2" id="KW-1185">Reference proteome</keyword>
<sequence length="161" mass="17822">MLIHPGSQVVAATLCLGLAARPMVPRPQLGVGLGAASRCRKSVFIILISHPLVREAGAWSLLGQVGEWLTGYGHLLRRSGWLFRLGAALRLRGARGWEDPYSDSSWQKRGWPAAQSRTRSGHIYRRGARQTVGRSTVRQAVEKNVYDFVSVAWRAMDADML</sequence>
<name>A0AAV7PSB7_PLEWA</name>
<gene>
    <name evidence="1" type="ORF">NDU88_008533</name>
</gene>
<dbReference type="EMBL" id="JANPWB010000011">
    <property type="protein sequence ID" value="KAJ1130177.1"/>
    <property type="molecule type" value="Genomic_DNA"/>
</dbReference>
<comment type="caution">
    <text evidence="1">The sequence shown here is derived from an EMBL/GenBank/DDBJ whole genome shotgun (WGS) entry which is preliminary data.</text>
</comment>
<evidence type="ECO:0000313" key="1">
    <source>
        <dbReference type="EMBL" id="KAJ1130177.1"/>
    </source>
</evidence>